<name>A0A2M7LW84_9BACT</name>
<protein>
    <recommendedName>
        <fullName evidence="1">Serine aminopeptidase S33 domain-containing protein</fullName>
    </recommendedName>
</protein>
<dbReference type="Gene3D" id="3.40.50.1820">
    <property type="entry name" value="alpha/beta hydrolase"/>
    <property type="match status" value="1"/>
</dbReference>
<proteinExistence type="predicted"/>
<comment type="caution">
    <text evidence="2">The sequence shown here is derived from an EMBL/GenBank/DDBJ whole genome shotgun (WGS) entry which is preliminary data.</text>
</comment>
<organism evidence="2 3">
    <name type="scientific">Candidatus Roizmanbacteria bacterium CG_4_10_14_3_um_filter_33_21</name>
    <dbReference type="NCBI Taxonomy" id="1974830"/>
    <lineage>
        <taxon>Bacteria</taxon>
        <taxon>Candidatus Roizmaniibacteriota</taxon>
    </lineage>
</organism>
<evidence type="ECO:0000259" key="1">
    <source>
        <dbReference type="Pfam" id="PF12146"/>
    </source>
</evidence>
<feature type="domain" description="Serine aminopeptidase S33" evidence="1">
    <location>
        <begin position="52"/>
        <end position="188"/>
    </location>
</feature>
<dbReference type="InterPro" id="IPR022742">
    <property type="entry name" value="Hydrolase_4"/>
</dbReference>
<dbReference type="PANTHER" id="PTHR12277:SF79">
    <property type="entry name" value="XAA-PRO DIPEPTIDYL-PEPTIDASE-RELATED"/>
    <property type="match status" value="1"/>
</dbReference>
<dbReference type="AlphaFoldDB" id="A0A2M7LW84"/>
<accession>A0A2M7LW84</accession>
<evidence type="ECO:0000313" key="3">
    <source>
        <dbReference type="Proteomes" id="UP000229708"/>
    </source>
</evidence>
<dbReference type="Pfam" id="PF12146">
    <property type="entry name" value="Hydrolase_4"/>
    <property type="match status" value="1"/>
</dbReference>
<dbReference type="EMBL" id="PFJI01000135">
    <property type="protein sequence ID" value="PIX72342.1"/>
    <property type="molecule type" value="Genomic_DNA"/>
</dbReference>
<dbReference type="Proteomes" id="UP000229708">
    <property type="component" value="Unassembled WGS sequence"/>
</dbReference>
<dbReference type="InterPro" id="IPR029058">
    <property type="entry name" value="AB_hydrolase_fold"/>
</dbReference>
<reference evidence="3" key="1">
    <citation type="submission" date="2017-09" db="EMBL/GenBank/DDBJ databases">
        <title>Depth-based differentiation of microbial function through sediment-hosted aquifers and enrichment of novel symbionts in the deep terrestrial subsurface.</title>
        <authorList>
            <person name="Probst A.J."/>
            <person name="Ladd B."/>
            <person name="Jarett J.K."/>
            <person name="Geller-Mcgrath D.E."/>
            <person name="Sieber C.M.K."/>
            <person name="Emerson J.B."/>
            <person name="Anantharaman K."/>
            <person name="Thomas B.C."/>
            <person name="Malmstrom R."/>
            <person name="Stieglmeier M."/>
            <person name="Klingl A."/>
            <person name="Woyke T."/>
            <person name="Ryan C.M."/>
            <person name="Banfield J.F."/>
        </authorList>
    </citation>
    <scope>NUCLEOTIDE SEQUENCE [LARGE SCALE GENOMIC DNA]</scope>
</reference>
<dbReference type="PANTHER" id="PTHR12277">
    <property type="entry name" value="ALPHA/BETA HYDROLASE DOMAIN-CONTAINING PROTEIN"/>
    <property type="match status" value="1"/>
</dbReference>
<dbReference type="SUPFAM" id="SSF53474">
    <property type="entry name" value="alpha/beta-Hydrolases"/>
    <property type="match status" value="1"/>
</dbReference>
<gene>
    <name evidence="2" type="ORF">COZ39_03075</name>
</gene>
<sequence length="283" mass="32316">MKLKERKLGLGLFQNPDGQRWIIYLYNKMKRITFKSKDGTKLVGVWHLPKSKTNKAVVLAHGITVNKDESGVFVQLADQLVENGFAVFRFDFRGHGKSGGKSVDMTLSGELSDLTAAINLVKQQYCQIGLLGASFGGGISALYTAKNQEKLQALCLWNPVLNYDHCFLNPTLPWIAARKTHIRNDIQTQRWTTLGKRNFILGRKLFEEMVIFRPYEEIVKINIPKIIIHGDKDTKVPYEDSKMYINNSESLVTIKEAKHGFHKKQEFDQAAKATLVFFNKYFK</sequence>
<evidence type="ECO:0000313" key="2">
    <source>
        <dbReference type="EMBL" id="PIX72342.1"/>
    </source>
</evidence>